<organism evidence="1 2">
    <name type="scientific">Trinickia fusca</name>
    <dbReference type="NCBI Taxonomy" id="2419777"/>
    <lineage>
        <taxon>Bacteria</taxon>
        <taxon>Pseudomonadati</taxon>
        <taxon>Pseudomonadota</taxon>
        <taxon>Betaproteobacteria</taxon>
        <taxon>Burkholderiales</taxon>
        <taxon>Burkholderiaceae</taxon>
        <taxon>Trinickia</taxon>
    </lineage>
</organism>
<reference evidence="1 2" key="1">
    <citation type="submission" date="2018-10" db="EMBL/GenBank/DDBJ databases">
        <title>Paraburkholderia sp. 7MK8-2, isolated from soil.</title>
        <authorList>
            <person name="Gao Z.-H."/>
            <person name="Qiu L.-H."/>
        </authorList>
    </citation>
    <scope>NUCLEOTIDE SEQUENCE [LARGE SCALE GENOMIC DNA]</scope>
    <source>
        <strain evidence="1 2">7MK8-2</strain>
    </source>
</reference>
<dbReference type="EMBL" id="RBZV01000002">
    <property type="protein sequence ID" value="RKP50534.1"/>
    <property type="molecule type" value="Genomic_DNA"/>
</dbReference>
<comment type="caution">
    <text evidence="1">The sequence shown here is derived from an EMBL/GenBank/DDBJ whole genome shotgun (WGS) entry which is preliminary data.</text>
</comment>
<keyword evidence="2" id="KW-1185">Reference proteome</keyword>
<dbReference type="Proteomes" id="UP000280434">
    <property type="component" value="Unassembled WGS sequence"/>
</dbReference>
<accession>A0A494XQW7</accession>
<proteinExistence type="predicted"/>
<evidence type="ECO:0000313" key="2">
    <source>
        <dbReference type="Proteomes" id="UP000280434"/>
    </source>
</evidence>
<gene>
    <name evidence="1" type="ORF">D7S89_05355</name>
</gene>
<evidence type="ECO:0000313" key="1">
    <source>
        <dbReference type="EMBL" id="RKP50534.1"/>
    </source>
</evidence>
<name>A0A494XQW7_9BURK</name>
<protein>
    <submittedName>
        <fullName evidence="1">Uncharacterized protein</fullName>
    </submittedName>
</protein>
<sequence>MSLTKQEQHELGELRGTVFIPQNTLLVTVTPTNPGATGLLGALVAAGIDAARRANAESTAAPMLEQLKSYDFRAVMKQASNDAIGTLPDIKFSAPLDVDTVSSASEKRIVFDKSTASAVLFVDVGYQLQSGNLYASANAVMFPKSDKLMQFRKRPNEADPLDAGNAIYRQTFSFSKQNVSASDIQGDLTEAAQSLASQIAADLNHPL</sequence>
<dbReference type="AlphaFoldDB" id="A0A494XQW7"/>